<gene>
    <name evidence="2" type="ORF">LPLAT_LOCUS12095</name>
</gene>
<keyword evidence="3" id="KW-1185">Reference proteome</keyword>
<evidence type="ECO:0000313" key="3">
    <source>
        <dbReference type="Proteomes" id="UP001497644"/>
    </source>
</evidence>
<feature type="domain" description="Methyltransferase type 12" evidence="1">
    <location>
        <begin position="36"/>
        <end position="135"/>
    </location>
</feature>
<dbReference type="Pfam" id="PF08242">
    <property type="entry name" value="Methyltransf_12"/>
    <property type="match status" value="1"/>
</dbReference>
<accession>A0AAV2P1Q3</accession>
<dbReference type="CDD" id="cd02440">
    <property type="entry name" value="AdoMet_MTases"/>
    <property type="match status" value="1"/>
</dbReference>
<name>A0AAV2P1Q3_9HYME</name>
<protein>
    <recommendedName>
        <fullName evidence="1">Methyltransferase type 12 domain-containing protein</fullName>
    </recommendedName>
</protein>
<organism evidence="2 3">
    <name type="scientific">Lasius platythorax</name>
    <dbReference type="NCBI Taxonomy" id="488582"/>
    <lineage>
        <taxon>Eukaryota</taxon>
        <taxon>Metazoa</taxon>
        <taxon>Ecdysozoa</taxon>
        <taxon>Arthropoda</taxon>
        <taxon>Hexapoda</taxon>
        <taxon>Insecta</taxon>
        <taxon>Pterygota</taxon>
        <taxon>Neoptera</taxon>
        <taxon>Endopterygota</taxon>
        <taxon>Hymenoptera</taxon>
        <taxon>Apocrita</taxon>
        <taxon>Aculeata</taxon>
        <taxon>Formicoidea</taxon>
        <taxon>Formicidae</taxon>
        <taxon>Formicinae</taxon>
        <taxon>Lasius</taxon>
        <taxon>Lasius</taxon>
    </lineage>
</organism>
<dbReference type="SUPFAM" id="SSF53335">
    <property type="entry name" value="S-adenosyl-L-methionine-dependent methyltransferases"/>
    <property type="match status" value="1"/>
</dbReference>
<dbReference type="InterPro" id="IPR029063">
    <property type="entry name" value="SAM-dependent_MTases_sf"/>
</dbReference>
<proteinExistence type="predicted"/>
<dbReference type="PANTHER" id="PTHR43861">
    <property type="entry name" value="TRANS-ACONITATE 2-METHYLTRANSFERASE-RELATED"/>
    <property type="match status" value="1"/>
</dbReference>
<evidence type="ECO:0000259" key="1">
    <source>
        <dbReference type="Pfam" id="PF08242"/>
    </source>
</evidence>
<reference evidence="2" key="1">
    <citation type="submission" date="2024-04" db="EMBL/GenBank/DDBJ databases">
        <authorList>
            <consortium name="Molecular Ecology Group"/>
        </authorList>
    </citation>
    <scope>NUCLEOTIDE SEQUENCE</scope>
</reference>
<dbReference type="Proteomes" id="UP001497644">
    <property type="component" value="Chromosome 7"/>
</dbReference>
<dbReference type="EMBL" id="OZ034830">
    <property type="protein sequence ID" value="CAL1686766.1"/>
    <property type="molecule type" value="Genomic_DNA"/>
</dbReference>
<dbReference type="Gene3D" id="3.40.50.150">
    <property type="entry name" value="Vaccinia Virus protein VP39"/>
    <property type="match status" value="1"/>
</dbReference>
<evidence type="ECO:0000313" key="2">
    <source>
        <dbReference type="EMBL" id="CAL1686766.1"/>
    </source>
</evidence>
<dbReference type="AlphaFoldDB" id="A0AAV2P1Q3"/>
<dbReference type="InterPro" id="IPR013217">
    <property type="entry name" value="Methyltransf_12"/>
</dbReference>
<dbReference type="PANTHER" id="PTHR43861:SF1">
    <property type="entry name" value="TRANS-ACONITATE 2-METHYLTRANSFERASE"/>
    <property type="match status" value="1"/>
</dbReference>
<sequence>MSPEEYVSFDDLQISKVKNLIDEFEEELIHMSGQCMDIGCGPGDVTKNILLPALDPNAVILEGTDVSKNMIEFAKKTYGNEKRLKFEVLDIQTKSLPEKYISGFDHIFSFHALHWCYNIQQALENIYCMLRPGGSILLLIVATHDIFEVMKIMAQDFRFAEYIQDVKKYISPFNDSAEPRKKLRKLLKNIGFEVHHCSLRETTYSSKNSNHFLSSIISIYPFLDKMPHDRKEEFKKEFTREFEERKITYKTIQNNQEQTFVLDLYKILIVNAQKKYNNIA</sequence>